<organism evidence="1">
    <name type="scientific">Plasmodium chabaudi adami</name>
    <dbReference type="NCBI Taxonomy" id="5826"/>
    <lineage>
        <taxon>Eukaryota</taxon>
        <taxon>Sar</taxon>
        <taxon>Alveolata</taxon>
        <taxon>Apicomplexa</taxon>
        <taxon>Aconoidasida</taxon>
        <taxon>Haemosporida</taxon>
        <taxon>Plasmodiidae</taxon>
        <taxon>Plasmodium</taxon>
        <taxon>Plasmodium (Vinckeia)</taxon>
    </lineage>
</organism>
<accession>A0A1C6WYX4</accession>
<dbReference type="NCBIfam" id="TIGR01590">
    <property type="entry name" value="yir-bir-cir_Pla"/>
    <property type="match status" value="1"/>
</dbReference>
<dbReference type="EMBL" id="FMIN01000540">
    <property type="protein sequence ID" value="SCL95255.1"/>
    <property type="molecule type" value="Genomic_DNA"/>
</dbReference>
<dbReference type="Proteomes" id="UP000507536">
    <property type="component" value="Unassembled WGS sequence"/>
</dbReference>
<sequence>MTQSSDNLKDLYNAIKTISNYFDENNVSILIKNTNEPIHKYCHYNRTSDSNKCLDYFEMTSSGVIYLLENLKKYGLDDDKLADYAILWLIYKLKIKTNNNFTNLNEFYTKYIETNNDYNNKINGNDGLTYKEIIDKKKDLMDMDINEIFKLEAPFNILYFLYHEISDQKSFCREYSNYANTFADQFKKLNEDSNNIEDSSFSQILSTLLNDHNNLINKYCKESCSYSSLPKIDPKKKPVKSSAKGVEEISLQTPEATPSSSSTLNTVVPVLSTFAIPVFLGVAYKYSLFGFDKLFQRQHIRNKLKKIKNKMELNI</sequence>
<evidence type="ECO:0000313" key="1">
    <source>
        <dbReference type="EMBL" id="SCL95255.1"/>
    </source>
</evidence>
<reference evidence="1" key="1">
    <citation type="submission" date="2016-08" db="EMBL/GenBank/DDBJ databases">
        <authorList>
            <consortium name="Pathogen Informatics"/>
        </authorList>
    </citation>
    <scope>NUCLEOTIDE SEQUENCE</scope>
    <source>
        <strain evidence="1">DS</strain>
    </source>
</reference>
<dbReference type="Pfam" id="PF06022">
    <property type="entry name" value="Cir_Bir_Yir"/>
    <property type="match status" value="1"/>
</dbReference>
<name>A0A1C6WYX4_PLACE</name>
<proteinExistence type="predicted"/>
<dbReference type="InterPro" id="IPR006477">
    <property type="entry name" value="Yir_bir_cir"/>
</dbReference>
<gene>
    <name evidence="1" type="ORF">PCHDS_000563400</name>
</gene>
<protein>
    <submittedName>
        <fullName evidence="1">Plasmodium variant antigen protein Cir/Yir/Bir, putative</fullName>
    </submittedName>
</protein>
<dbReference type="AlphaFoldDB" id="A0A1C6WYX4"/>